<name>A0A9D8PMU7_9DELT</name>
<evidence type="ECO:0000256" key="4">
    <source>
        <dbReference type="ARBA" id="ARBA00022857"/>
    </source>
</evidence>
<keyword evidence="4" id="KW-0521">NADP</keyword>
<dbReference type="PANTHER" id="PTHR46091">
    <property type="entry name" value="BLR7054 PROTEIN"/>
    <property type="match status" value="1"/>
</dbReference>
<evidence type="ECO:0000313" key="7">
    <source>
        <dbReference type="Proteomes" id="UP000809273"/>
    </source>
</evidence>
<dbReference type="EMBL" id="JAFGIX010000025">
    <property type="protein sequence ID" value="MBN1572584.1"/>
    <property type="molecule type" value="Genomic_DNA"/>
</dbReference>
<keyword evidence="5" id="KW-0520">NAD</keyword>
<gene>
    <name evidence="6" type="ORF">JW984_05230</name>
</gene>
<sequence length="536" mass="60626">MRKKYLFLLLFAISLSTALIFNFGCAKKKPPAFEADYDVIIVGGGMAGLSAGAHLSNAGLKVLLLEQHHKVGGCTTNFTRGDFTFEVALHEMNRGDLGTVMKLCGVYDKVDIYELPDFYRSIYPTVDVDIIMPTTWEEWDNTLKERWPEEAAGIEKFHELSSTTYSDILAIKDLYRYTGFKAFKTKMSVPLKHKSLMTWSKKTLTELMDECFTDEGLKAVVSQLWVYYGAPANDQLALLTLAATDAFLSDSVWHIKGTSQALANAYKELIEENKGVVKTGTLVTEIIIEDGLARGVKTEYGDVYTSRYVLANTDPYQLVFKLAGEENFPKKYVERIKSLKPANSLFVTYLGLNIDLKKLGYTDTEIFYNTSTDTTLVYKNMMEGNFAEGMASITIYSNYGDPIYAPKGKSVVALLEYSDYDIWPKDRKEYQKMKEEKAWELINLAANVIPELKDKKNIEVMEIMTPVTIEEFTKNYHGIPYGFYLDTEQWEKIPNNTPIDNLFIAGSWTKAWHGVGPAQINGYMGSRLILDMEGIE</sequence>
<dbReference type="InterPro" id="IPR052206">
    <property type="entry name" value="Retinol_saturase"/>
</dbReference>
<accession>A0A9D8PMU7</accession>
<dbReference type="PANTHER" id="PTHR46091:SF3">
    <property type="entry name" value="AMINE OXIDASE DOMAIN-CONTAINING PROTEIN"/>
    <property type="match status" value="1"/>
</dbReference>
<evidence type="ECO:0000256" key="1">
    <source>
        <dbReference type="ARBA" id="ARBA00022630"/>
    </source>
</evidence>
<dbReference type="Proteomes" id="UP000809273">
    <property type="component" value="Unassembled WGS sequence"/>
</dbReference>
<protein>
    <submittedName>
        <fullName evidence="6">NAD(P)/FAD-dependent oxidoreductase</fullName>
    </submittedName>
</protein>
<dbReference type="Gene3D" id="3.50.50.60">
    <property type="entry name" value="FAD/NAD(P)-binding domain"/>
    <property type="match status" value="2"/>
</dbReference>
<reference evidence="6" key="1">
    <citation type="journal article" date="2021" name="Environ. Microbiol.">
        <title>Genomic characterization of three novel Desulfobacterota classes expand the metabolic and phylogenetic diversity of the phylum.</title>
        <authorList>
            <person name="Murphy C.L."/>
            <person name="Biggerstaff J."/>
            <person name="Eichhorn A."/>
            <person name="Ewing E."/>
            <person name="Shahan R."/>
            <person name="Soriano D."/>
            <person name="Stewart S."/>
            <person name="VanMol K."/>
            <person name="Walker R."/>
            <person name="Walters P."/>
            <person name="Elshahed M.S."/>
            <person name="Youssef N.H."/>
        </authorList>
    </citation>
    <scope>NUCLEOTIDE SEQUENCE</scope>
    <source>
        <strain evidence="6">Zod_Metabat.24</strain>
    </source>
</reference>
<keyword evidence="2" id="KW-0732">Signal</keyword>
<evidence type="ECO:0000313" key="6">
    <source>
        <dbReference type="EMBL" id="MBN1572584.1"/>
    </source>
</evidence>
<organism evidence="6 7">
    <name type="scientific">Candidatus Zymogenus saltonus</name>
    <dbReference type="NCBI Taxonomy" id="2844893"/>
    <lineage>
        <taxon>Bacteria</taxon>
        <taxon>Deltaproteobacteria</taxon>
        <taxon>Candidatus Zymogenia</taxon>
        <taxon>Candidatus Zymogeniales</taxon>
        <taxon>Candidatus Zymogenaceae</taxon>
        <taxon>Candidatus Zymogenus</taxon>
    </lineage>
</organism>
<evidence type="ECO:0000256" key="3">
    <source>
        <dbReference type="ARBA" id="ARBA00022827"/>
    </source>
</evidence>
<evidence type="ECO:0000256" key="2">
    <source>
        <dbReference type="ARBA" id="ARBA00022729"/>
    </source>
</evidence>
<proteinExistence type="predicted"/>
<keyword evidence="3" id="KW-0274">FAD</keyword>
<keyword evidence="1" id="KW-0285">Flavoprotein</keyword>
<dbReference type="AlphaFoldDB" id="A0A9D8PMU7"/>
<dbReference type="Pfam" id="PF13450">
    <property type="entry name" value="NAD_binding_8"/>
    <property type="match status" value="1"/>
</dbReference>
<dbReference type="SUPFAM" id="SSF51905">
    <property type="entry name" value="FAD/NAD(P)-binding domain"/>
    <property type="match status" value="1"/>
</dbReference>
<evidence type="ECO:0000256" key="5">
    <source>
        <dbReference type="ARBA" id="ARBA00023027"/>
    </source>
</evidence>
<reference evidence="6" key="2">
    <citation type="submission" date="2021-01" db="EMBL/GenBank/DDBJ databases">
        <authorList>
            <person name="Hahn C.R."/>
            <person name="Youssef N.H."/>
            <person name="Elshahed M."/>
        </authorList>
    </citation>
    <scope>NUCLEOTIDE SEQUENCE</scope>
    <source>
        <strain evidence="6">Zod_Metabat.24</strain>
    </source>
</reference>
<dbReference type="InterPro" id="IPR036188">
    <property type="entry name" value="FAD/NAD-bd_sf"/>
</dbReference>
<comment type="caution">
    <text evidence="6">The sequence shown here is derived from an EMBL/GenBank/DDBJ whole genome shotgun (WGS) entry which is preliminary data.</text>
</comment>